<dbReference type="EMBL" id="KB297742">
    <property type="protein sequence ID" value="ELU10062.1"/>
    <property type="molecule type" value="Genomic_DNA"/>
</dbReference>
<dbReference type="GO" id="GO:0016020">
    <property type="term" value="C:membrane"/>
    <property type="evidence" value="ECO:0007669"/>
    <property type="project" value="UniProtKB-SubCell"/>
</dbReference>
<name>R7V1J8_CAPTE</name>
<dbReference type="PROSITE" id="PS51257">
    <property type="entry name" value="PROKAR_LIPOPROTEIN"/>
    <property type="match status" value="1"/>
</dbReference>
<sequence>MKSSLSCVGFVWAMLSFFAMGLSCVGFYMPLWLEGSMHNSTPSSLNTFRRCNYLRMGKEGRIEVVMECGRYTAFSDIPSQWWQIATVTVGVGCCLLIPVAFGALFSCCVQTVVSKLSCRLGGGFQCFAALCIAAGCLLFPFGWDNPEILQICGNKADTFKLGRCEISWAYYCTMAGGATAFVCFLLSLCSVRQRGGYQRTSTSA</sequence>
<gene>
    <name evidence="6" type="ORF">CAPTEDRAFT_221429</name>
</gene>
<keyword evidence="3 5" id="KW-1133">Transmembrane helix</keyword>
<evidence type="ECO:0000313" key="7">
    <source>
        <dbReference type="EnsemblMetazoa" id="CapteP221429"/>
    </source>
</evidence>
<feature type="transmembrane region" description="Helical" evidence="5">
    <location>
        <begin position="120"/>
        <end position="141"/>
    </location>
</feature>
<dbReference type="OrthoDB" id="5873721at2759"/>
<comment type="subcellular location">
    <subcellularLocation>
        <location evidence="1">Membrane</location>
        <topology evidence="1">Multi-pass membrane protein</topology>
    </subcellularLocation>
</comment>
<evidence type="ECO:0000256" key="3">
    <source>
        <dbReference type="ARBA" id="ARBA00022989"/>
    </source>
</evidence>
<dbReference type="Gene3D" id="1.20.140.150">
    <property type="match status" value="1"/>
</dbReference>
<keyword evidence="8" id="KW-1185">Reference proteome</keyword>
<dbReference type="AlphaFoldDB" id="R7V1J8"/>
<organism evidence="6">
    <name type="scientific">Capitella teleta</name>
    <name type="common">Polychaete worm</name>
    <dbReference type="NCBI Taxonomy" id="283909"/>
    <lineage>
        <taxon>Eukaryota</taxon>
        <taxon>Metazoa</taxon>
        <taxon>Spiralia</taxon>
        <taxon>Lophotrochozoa</taxon>
        <taxon>Annelida</taxon>
        <taxon>Polychaeta</taxon>
        <taxon>Sedentaria</taxon>
        <taxon>Scolecida</taxon>
        <taxon>Capitellidae</taxon>
        <taxon>Capitella</taxon>
    </lineage>
</organism>
<dbReference type="STRING" id="283909.R7V1J8"/>
<dbReference type="HOGENOM" id="CLU_084868_2_0_1"/>
<evidence type="ECO:0000313" key="6">
    <source>
        <dbReference type="EMBL" id="ELU10062.1"/>
    </source>
</evidence>
<accession>R7V1J8</accession>
<dbReference type="InterPro" id="IPR019372">
    <property type="entry name" value="LHFPL"/>
</dbReference>
<feature type="transmembrane region" description="Helical" evidence="5">
    <location>
        <begin position="81"/>
        <end position="108"/>
    </location>
</feature>
<evidence type="ECO:0000256" key="4">
    <source>
        <dbReference type="ARBA" id="ARBA00023136"/>
    </source>
</evidence>
<evidence type="ECO:0000313" key="8">
    <source>
        <dbReference type="Proteomes" id="UP000014760"/>
    </source>
</evidence>
<dbReference type="Proteomes" id="UP000014760">
    <property type="component" value="Unassembled WGS sequence"/>
</dbReference>
<dbReference type="Pfam" id="PF10242">
    <property type="entry name" value="L_HMGIC_fpl"/>
    <property type="match status" value="1"/>
</dbReference>
<dbReference type="EMBL" id="AMQN01000964">
    <property type="status" value="NOT_ANNOTATED_CDS"/>
    <property type="molecule type" value="Genomic_DNA"/>
</dbReference>
<evidence type="ECO:0000256" key="1">
    <source>
        <dbReference type="ARBA" id="ARBA00004141"/>
    </source>
</evidence>
<keyword evidence="4 5" id="KW-0472">Membrane</keyword>
<reference evidence="6 8" key="2">
    <citation type="journal article" date="2013" name="Nature">
        <title>Insights into bilaterian evolution from three spiralian genomes.</title>
        <authorList>
            <person name="Simakov O."/>
            <person name="Marletaz F."/>
            <person name="Cho S.J."/>
            <person name="Edsinger-Gonzales E."/>
            <person name="Havlak P."/>
            <person name="Hellsten U."/>
            <person name="Kuo D.H."/>
            <person name="Larsson T."/>
            <person name="Lv J."/>
            <person name="Arendt D."/>
            <person name="Savage R."/>
            <person name="Osoegawa K."/>
            <person name="de Jong P."/>
            <person name="Grimwood J."/>
            <person name="Chapman J.A."/>
            <person name="Shapiro H."/>
            <person name="Aerts A."/>
            <person name="Otillar R.P."/>
            <person name="Terry A.Y."/>
            <person name="Boore J.L."/>
            <person name="Grigoriev I.V."/>
            <person name="Lindberg D.R."/>
            <person name="Seaver E.C."/>
            <person name="Weisblat D.A."/>
            <person name="Putnam N.H."/>
            <person name="Rokhsar D.S."/>
        </authorList>
    </citation>
    <scope>NUCLEOTIDE SEQUENCE</scope>
    <source>
        <strain evidence="6 8">I ESC-2004</strain>
    </source>
</reference>
<dbReference type="OMA" id="QWRICTV"/>
<feature type="transmembrane region" description="Helical" evidence="5">
    <location>
        <begin position="7"/>
        <end position="29"/>
    </location>
</feature>
<feature type="transmembrane region" description="Helical" evidence="5">
    <location>
        <begin position="168"/>
        <end position="189"/>
    </location>
</feature>
<evidence type="ECO:0000256" key="2">
    <source>
        <dbReference type="ARBA" id="ARBA00022692"/>
    </source>
</evidence>
<reference evidence="7" key="3">
    <citation type="submission" date="2015-06" db="UniProtKB">
        <authorList>
            <consortium name="EnsemblMetazoa"/>
        </authorList>
    </citation>
    <scope>IDENTIFICATION</scope>
</reference>
<dbReference type="PANTHER" id="PTHR12489:SF16">
    <property type="entry name" value="LHFPL TETRASPAN SUBFAMILY MEMBER 6 PROTEIN-RELATED"/>
    <property type="match status" value="1"/>
</dbReference>
<dbReference type="EnsemblMetazoa" id="CapteT221429">
    <property type="protein sequence ID" value="CapteP221429"/>
    <property type="gene ID" value="CapteG221429"/>
</dbReference>
<evidence type="ECO:0000256" key="5">
    <source>
        <dbReference type="SAM" id="Phobius"/>
    </source>
</evidence>
<reference evidence="8" key="1">
    <citation type="submission" date="2012-12" db="EMBL/GenBank/DDBJ databases">
        <authorList>
            <person name="Hellsten U."/>
            <person name="Grimwood J."/>
            <person name="Chapman J.A."/>
            <person name="Shapiro H."/>
            <person name="Aerts A."/>
            <person name="Otillar R.P."/>
            <person name="Terry A.Y."/>
            <person name="Boore J.L."/>
            <person name="Simakov O."/>
            <person name="Marletaz F."/>
            <person name="Cho S.-J."/>
            <person name="Edsinger-Gonzales E."/>
            <person name="Havlak P."/>
            <person name="Kuo D.-H."/>
            <person name="Larsson T."/>
            <person name="Lv J."/>
            <person name="Arendt D."/>
            <person name="Savage R."/>
            <person name="Osoegawa K."/>
            <person name="de Jong P."/>
            <person name="Lindberg D.R."/>
            <person name="Seaver E.C."/>
            <person name="Weisblat D.A."/>
            <person name="Putnam N.H."/>
            <person name="Grigoriev I.V."/>
            <person name="Rokhsar D.S."/>
        </authorList>
    </citation>
    <scope>NUCLEOTIDE SEQUENCE</scope>
    <source>
        <strain evidence="8">I ESC-2004</strain>
    </source>
</reference>
<dbReference type="PANTHER" id="PTHR12489">
    <property type="entry name" value="LIPOMA HMGIC FUSION PARTNER-LIKE PROTEIN"/>
    <property type="match status" value="1"/>
</dbReference>
<proteinExistence type="predicted"/>
<protein>
    <submittedName>
        <fullName evidence="6 7">Uncharacterized protein</fullName>
    </submittedName>
</protein>
<keyword evidence="2 5" id="KW-0812">Transmembrane</keyword>